<dbReference type="GO" id="GO:0000049">
    <property type="term" value="F:tRNA binding"/>
    <property type="evidence" value="ECO:0007669"/>
    <property type="project" value="InterPro"/>
</dbReference>
<dbReference type="SUPFAM" id="SSF55681">
    <property type="entry name" value="Class II aaRS and biotin synthetases"/>
    <property type="match status" value="1"/>
</dbReference>
<dbReference type="GO" id="GO:0006412">
    <property type="term" value="P:translation"/>
    <property type="evidence" value="ECO:0007669"/>
    <property type="project" value="UniProtKB-KW"/>
</dbReference>
<evidence type="ECO:0000256" key="5">
    <source>
        <dbReference type="ARBA" id="ARBA00023146"/>
    </source>
</evidence>
<comment type="caution">
    <text evidence="7">The sequence shown here is derived from an EMBL/GenBank/DDBJ whole genome shotgun (WGS) entry which is preliminary data.</text>
</comment>
<evidence type="ECO:0000313" key="7">
    <source>
        <dbReference type="EMBL" id="MCL7025167.1"/>
    </source>
</evidence>
<name>A0AA41RUN3_PAPNU</name>
<gene>
    <name evidence="7" type="ORF">MKW94_017902</name>
</gene>
<dbReference type="InterPro" id="IPR002319">
    <property type="entry name" value="Phenylalanyl-tRNA_Synthase"/>
</dbReference>
<keyword evidence="3" id="KW-0067">ATP-binding</keyword>
<keyword evidence="4" id="KW-0648">Protein biosynthesis</keyword>
<protein>
    <recommendedName>
        <fullName evidence="6">Phenylalanyl-tRNA synthetase domain-containing protein</fullName>
    </recommendedName>
</protein>
<evidence type="ECO:0000313" key="8">
    <source>
        <dbReference type="Proteomes" id="UP001177140"/>
    </source>
</evidence>
<evidence type="ECO:0000256" key="4">
    <source>
        <dbReference type="ARBA" id="ARBA00022917"/>
    </source>
</evidence>
<dbReference type="GO" id="GO:0043039">
    <property type="term" value="P:tRNA aminoacylation"/>
    <property type="evidence" value="ECO:0007669"/>
    <property type="project" value="InterPro"/>
</dbReference>
<dbReference type="Gene3D" id="3.30.930.10">
    <property type="entry name" value="Bira Bifunctional Protein, Domain 2"/>
    <property type="match status" value="1"/>
</dbReference>
<dbReference type="GO" id="GO:0004812">
    <property type="term" value="F:aminoacyl-tRNA ligase activity"/>
    <property type="evidence" value="ECO:0007669"/>
    <property type="project" value="UniProtKB-KW"/>
</dbReference>
<dbReference type="AlphaFoldDB" id="A0AA41RUN3"/>
<dbReference type="InterPro" id="IPR045864">
    <property type="entry name" value="aa-tRNA-synth_II/BPL/LPL"/>
</dbReference>
<dbReference type="Proteomes" id="UP001177140">
    <property type="component" value="Unassembled WGS sequence"/>
</dbReference>
<evidence type="ECO:0000256" key="1">
    <source>
        <dbReference type="ARBA" id="ARBA00022598"/>
    </source>
</evidence>
<dbReference type="Pfam" id="PF01409">
    <property type="entry name" value="tRNA-synt_2d"/>
    <property type="match status" value="1"/>
</dbReference>
<keyword evidence="5" id="KW-0030">Aminoacyl-tRNA synthetase</keyword>
<evidence type="ECO:0000256" key="3">
    <source>
        <dbReference type="ARBA" id="ARBA00022840"/>
    </source>
</evidence>
<keyword evidence="2" id="KW-0547">Nucleotide-binding</keyword>
<evidence type="ECO:0000256" key="2">
    <source>
        <dbReference type="ARBA" id="ARBA00022741"/>
    </source>
</evidence>
<organism evidence="7 8">
    <name type="scientific">Papaver nudicaule</name>
    <name type="common">Iceland poppy</name>
    <dbReference type="NCBI Taxonomy" id="74823"/>
    <lineage>
        <taxon>Eukaryota</taxon>
        <taxon>Viridiplantae</taxon>
        <taxon>Streptophyta</taxon>
        <taxon>Embryophyta</taxon>
        <taxon>Tracheophyta</taxon>
        <taxon>Spermatophyta</taxon>
        <taxon>Magnoliopsida</taxon>
        <taxon>Ranunculales</taxon>
        <taxon>Papaveraceae</taxon>
        <taxon>Papaveroideae</taxon>
        <taxon>Papaver</taxon>
    </lineage>
</organism>
<evidence type="ECO:0000259" key="6">
    <source>
        <dbReference type="Pfam" id="PF01409"/>
    </source>
</evidence>
<sequence length="105" mass="11831">MQFTVILTRITRESSLNSTIYAQCVVVPADHASRSYNDTCYNDSQTAELLRSGHTHFLVTGDVYRRDFIDSTHYPVFHQWEASGKDGTTYAAEDLARHLCGNDGL</sequence>
<dbReference type="EMBL" id="JAJJMA010042220">
    <property type="protein sequence ID" value="MCL7025167.1"/>
    <property type="molecule type" value="Genomic_DNA"/>
</dbReference>
<keyword evidence="1" id="KW-0436">Ligase</keyword>
<proteinExistence type="predicted"/>
<feature type="domain" description="Phenylalanyl-tRNA synthetase" evidence="6">
    <location>
        <begin position="55"/>
        <end position="82"/>
    </location>
</feature>
<reference evidence="7" key="1">
    <citation type="submission" date="2022-03" db="EMBL/GenBank/DDBJ databases">
        <title>A functionally conserved STORR gene fusion in Papaver species that diverged 16.8 million years ago.</title>
        <authorList>
            <person name="Catania T."/>
        </authorList>
    </citation>
    <scope>NUCLEOTIDE SEQUENCE</scope>
    <source>
        <strain evidence="7">S-191538</strain>
    </source>
</reference>
<keyword evidence="8" id="KW-1185">Reference proteome</keyword>
<accession>A0AA41RUN3</accession>
<dbReference type="GO" id="GO:0005524">
    <property type="term" value="F:ATP binding"/>
    <property type="evidence" value="ECO:0007669"/>
    <property type="project" value="UniProtKB-KW"/>
</dbReference>